<evidence type="ECO:0000313" key="3">
    <source>
        <dbReference type="Proteomes" id="UP000829685"/>
    </source>
</evidence>
<organism evidence="2 3">
    <name type="scientific">Neoarthrinium moseri</name>
    <dbReference type="NCBI Taxonomy" id="1658444"/>
    <lineage>
        <taxon>Eukaryota</taxon>
        <taxon>Fungi</taxon>
        <taxon>Dikarya</taxon>
        <taxon>Ascomycota</taxon>
        <taxon>Pezizomycotina</taxon>
        <taxon>Sordariomycetes</taxon>
        <taxon>Xylariomycetidae</taxon>
        <taxon>Amphisphaeriales</taxon>
        <taxon>Apiosporaceae</taxon>
        <taxon>Neoarthrinium</taxon>
    </lineage>
</organism>
<proteinExistence type="predicted"/>
<evidence type="ECO:0000256" key="1">
    <source>
        <dbReference type="SAM" id="SignalP"/>
    </source>
</evidence>
<gene>
    <name evidence="2" type="ORF">JX265_013482</name>
</gene>
<accession>A0A9P9W8V6</accession>
<dbReference type="OrthoDB" id="3770142at2759"/>
<keyword evidence="3" id="KW-1185">Reference proteome</keyword>
<evidence type="ECO:0000313" key="2">
    <source>
        <dbReference type="EMBL" id="KAI1849895.1"/>
    </source>
</evidence>
<dbReference type="Proteomes" id="UP000829685">
    <property type="component" value="Unassembled WGS sequence"/>
</dbReference>
<protein>
    <submittedName>
        <fullName evidence="2">Uncharacterized protein</fullName>
    </submittedName>
</protein>
<dbReference type="AlphaFoldDB" id="A0A9P9W8V6"/>
<dbReference type="EMBL" id="JAFIMR010000072">
    <property type="protein sequence ID" value="KAI1849895.1"/>
    <property type="molecule type" value="Genomic_DNA"/>
</dbReference>
<name>A0A9P9W8V6_9PEZI</name>
<sequence>MKSFTTLTAAAATLLAGSSGLAAAFDDFWIFHKDASVSHGGGNVFNFVRQIDCHELWEAGEFPPRDDVSGGKFGVRFVGSESDPQVIEMNTVGVDLGHYTWYKDRGNALVDLNDNVLGHCDVVPIDLSCDGDDKWVGHSILFCHS</sequence>
<feature type="signal peptide" evidence="1">
    <location>
        <begin position="1"/>
        <end position="24"/>
    </location>
</feature>
<comment type="caution">
    <text evidence="2">The sequence shown here is derived from an EMBL/GenBank/DDBJ whole genome shotgun (WGS) entry which is preliminary data.</text>
</comment>
<reference evidence="2" key="1">
    <citation type="submission" date="2021-03" db="EMBL/GenBank/DDBJ databases">
        <title>Revisited historic fungal species revealed as producer of novel bioactive compounds through whole genome sequencing and comparative genomics.</title>
        <authorList>
            <person name="Vignolle G.A."/>
            <person name="Hochenegger N."/>
            <person name="Mach R.L."/>
            <person name="Mach-Aigner A.R."/>
            <person name="Javad Rahimi M."/>
            <person name="Salim K.A."/>
            <person name="Chan C.M."/>
            <person name="Lim L.B.L."/>
            <person name="Cai F."/>
            <person name="Druzhinina I.S."/>
            <person name="U'Ren J.M."/>
            <person name="Derntl C."/>
        </authorList>
    </citation>
    <scope>NUCLEOTIDE SEQUENCE</scope>
    <source>
        <strain evidence="2">TUCIM 5799</strain>
    </source>
</reference>
<keyword evidence="1" id="KW-0732">Signal</keyword>
<feature type="chain" id="PRO_5040426668" evidence="1">
    <location>
        <begin position="25"/>
        <end position="145"/>
    </location>
</feature>